<feature type="transmembrane region" description="Helical" evidence="1">
    <location>
        <begin position="12"/>
        <end position="32"/>
    </location>
</feature>
<dbReference type="OrthoDB" id="9926994at2759"/>
<reference evidence="2" key="1">
    <citation type="journal article" date="2004" name="Nature">
        <title>Genome duplication in the teleost fish Tetraodon nigroviridis reveals the early vertebrate proto-karyotype.</title>
        <authorList>
            <person name="Jaillon O."/>
            <person name="Aury J.-M."/>
            <person name="Brunet F."/>
            <person name="Petit J.-L."/>
            <person name="Stange-Thomann N."/>
            <person name="Mauceli E."/>
            <person name="Bouneau L."/>
            <person name="Fischer C."/>
            <person name="Ozouf-Costaz C."/>
            <person name="Bernot A."/>
            <person name="Nicaud S."/>
            <person name="Jaffe D."/>
            <person name="Fisher S."/>
            <person name="Lutfalla G."/>
            <person name="Dossat C."/>
            <person name="Segurens B."/>
            <person name="Dasilva C."/>
            <person name="Salanoubat M."/>
            <person name="Levy M."/>
            <person name="Boudet N."/>
            <person name="Castellano S."/>
            <person name="Anthouard V."/>
            <person name="Jubin C."/>
            <person name="Castelli V."/>
            <person name="Katinka M."/>
            <person name="Vacherie B."/>
            <person name="Biemont C."/>
            <person name="Skalli Z."/>
            <person name="Cattolico L."/>
            <person name="Poulain J."/>
            <person name="De Berardinis V."/>
            <person name="Cruaud C."/>
            <person name="Duprat S."/>
            <person name="Brottier P."/>
            <person name="Coutanceau J.-P."/>
            <person name="Gouzy J."/>
            <person name="Parra G."/>
            <person name="Lardier G."/>
            <person name="Chapple C."/>
            <person name="McKernan K.J."/>
            <person name="McEwan P."/>
            <person name="Bosak S."/>
            <person name="Kellis M."/>
            <person name="Volff J.-N."/>
            <person name="Guigo R."/>
            <person name="Zody M.C."/>
            <person name="Mesirov J."/>
            <person name="Lindblad-Toh K."/>
            <person name="Birren B."/>
            <person name="Nusbaum C."/>
            <person name="Kahn D."/>
            <person name="Robinson-Rechavi M."/>
            <person name="Laudet V."/>
            <person name="Schachter V."/>
            <person name="Quetier F."/>
            <person name="Saurin W."/>
            <person name="Scarpelli C."/>
            <person name="Wincker P."/>
            <person name="Lander E.S."/>
            <person name="Weissenbach J."/>
            <person name="Roest Crollius H."/>
        </authorList>
    </citation>
    <scope>NUCLEOTIDE SEQUENCE [LARGE SCALE GENOMIC DNA]</scope>
</reference>
<gene>
    <name evidence="2" type="ORF">GSTENG00022839001</name>
</gene>
<keyword evidence="1" id="KW-0472">Membrane</keyword>
<feature type="transmembrane region" description="Helical" evidence="1">
    <location>
        <begin position="111"/>
        <end position="133"/>
    </location>
</feature>
<feature type="transmembrane region" description="Helical" evidence="1">
    <location>
        <begin position="153"/>
        <end position="175"/>
    </location>
</feature>
<sequence>MRLLEGDSISRFRVFQSCVGLAGCLCVIYAVWTPFWLKDRGLWTPGNDTKTEPASDNHALYALEAQRVFAVLSFLMAASTSALCLVFALCWTSQTVHSYSNTRSLLMAGQALYPTTLLLLTMSSTGFFFLLSWCLFTYHHREEIHQDFSGLGSSYWLGALGWALLLVVETIVFIAEQAVVPDILPDLEKAVESWRTHKAPVRSMTDSRCSGYR</sequence>
<name>Q4S7C9_TETNG</name>
<feature type="transmembrane region" description="Helical" evidence="1">
    <location>
        <begin position="68"/>
        <end position="91"/>
    </location>
</feature>
<comment type="caution">
    <text evidence="2">The sequence shown here is derived from an EMBL/GenBank/DDBJ whole genome shotgun (WGS) entry which is preliminary data.</text>
</comment>
<evidence type="ECO:0000256" key="1">
    <source>
        <dbReference type="SAM" id="Phobius"/>
    </source>
</evidence>
<evidence type="ECO:0000313" key="2">
    <source>
        <dbReference type="EMBL" id="CAG03453.1"/>
    </source>
</evidence>
<dbReference type="KEGG" id="tng:GSTEN00022839G001"/>
<dbReference type="AlphaFoldDB" id="Q4S7C9"/>
<proteinExistence type="predicted"/>
<organism evidence="2">
    <name type="scientific">Tetraodon nigroviridis</name>
    <name type="common">Spotted green pufferfish</name>
    <name type="synonym">Chelonodon nigroviridis</name>
    <dbReference type="NCBI Taxonomy" id="99883"/>
    <lineage>
        <taxon>Eukaryota</taxon>
        <taxon>Metazoa</taxon>
        <taxon>Chordata</taxon>
        <taxon>Craniata</taxon>
        <taxon>Vertebrata</taxon>
        <taxon>Euteleostomi</taxon>
        <taxon>Actinopterygii</taxon>
        <taxon>Neopterygii</taxon>
        <taxon>Teleostei</taxon>
        <taxon>Neoteleostei</taxon>
        <taxon>Acanthomorphata</taxon>
        <taxon>Eupercaria</taxon>
        <taxon>Tetraodontiformes</taxon>
        <taxon>Tetradontoidea</taxon>
        <taxon>Tetraodontidae</taxon>
        <taxon>Tetraodon</taxon>
    </lineage>
</organism>
<protein>
    <submittedName>
        <fullName evidence="2">(spotted green pufferfish) hypothetical protein</fullName>
    </submittedName>
</protein>
<keyword evidence="1" id="KW-1133">Transmembrane helix</keyword>
<dbReference type="EMBL" id="CAAE01014715">
    <property type="protein sequence ID" value="CAG03453.1"/>
    <property type="molecule type" value="Genomic_DNA"/>
</dbReference>
<reference evidence="2" key="2">
    <citation type="submission" date="2004-02" db="EMBL/GenBank/DDBJ databases">
        <authorList>
            <consortium name="Genoscope"/>
            <consortium name="Whitehead Institute Centre for Genome Research"/>
        </authorList>
    </citation>
    <scope>NUCLEOTIDE SEQUENCE</scope>
</reference>
<accession>Q4S7C9</accession>
<dbReference type="PROSITE" id="PS51257">
    <property type="entry name" value="PROKAR_LIPOPROTEIN"/>
    <property type="match status" value="1"/>
</dbReference>
<keyword evidence="1" id="KW-0812">Transmembrane</keyword>